<keyword evidence="8 11" id="KW-0472">Membrane</keyword>
<dbReference type="Proteomes" id="UP001153737">
    <property type="component" value="Chromosome 7"/>
</dbReference>
<feature type="compositionally biased region" description="Polar residues" evidence="10">
    <location>
        <begin position="444"/>
        <end position="453"/>
    </location>
</feature>
<feature type="transmembrane region" description="Helical" evidence="11">
    <location>
        <begin position="1683"/>
        <end position="1703"/>
    </location>
</feature>
<dbReference type="Pfam" id="PF24871">
    <property type="entry name" value="Piezo_TM1-24"/>
    <property type="match status" value="2"/>
</dbReference>
<keyword evidence="18" id="KW-1185">Reference proteome</keyword>
<evidence type="ECO:0000256" key="11">
    <source>
        <dbReference type="SAM" id="Phobius"/>
    </source>
</evidence>
<organism evidence="17 18">
    <name type="scientific">Phaedon cochleariae</name>
    <name type="common">Mustard beetle</name>
    <dbReference type="NCBI Taxonomy" id="80249"/>
    <lineage>
        <taxon>Eukaryota</taxon>
        <taxon>Metazoa</taxon>
        <taxon>Ecdysozoa</taxon>
        <taxon>Arthropoda</taxon>
        <taxon>Hexapoda</taxon>
        <taxon>Insecta</taxon>
        <taxon>Pterygota</taxon>
        <taxon>Neoptera</taxon>
        <taxon>Endopterygota</taxon>
        <taxon>Coleoptera</taxon>
        <taxon>Polyphaga</taxon>
        <taxon>Cucujiformia</taxon>
        <taxon>Chrysomeloidea</taxon>
        <taxon>Chrysomelidae</taxon>
        <taxon>Chrysomelinae</taxon>
        <taxon>Chrysomelini</taxon>
        <taxon>Phaedon</taxon>
    </lineage>
</organism>
<feature type="compositionally biased region" description="Low complexity" evidence="10">
    <location>
        <begin position="1790"/>
        <end position="1823"/>
    </location>
</feature>
<feature type="domain" description="Piezo THU9 and anchor" evidence="16">
    <location>
        <begin position="1874"/>
        <end position="2110"/>
    </location>
</feature>
<feature type="transmembrane region" description="Helical" evidence="11">
    <location>
        <begin position="1216"/>
        <end position="1233"/>
    </location>
</feature>
<feature type="transmembrane region" description="Helical" evidence="11">
    <location>
        <begin position="2012"/>
        <end position="2031"/>
    </location>
</feature>
<evidence type="ECO:0000256" key="1">
    <source>
        <dbReference type="ARBA" id="ARBA00004651"/>
    </source>
</evidence>
<dbReference type="InterPro" id="IPR056769">
    <property type="entry name" value="Piezo_TM1-24"/>
</dbReference>
<feature type="transmembrane region" description="Helical" evidence="11">
    <location>
        <begin position="1629"/>
        <end position="1651"/>
    </location>
</feature>
<dbReference type="InterPro" id="IPR031334">
    <property type="entry name" value="Piezo_cap_dom"/>
</dbReference>
<evidence type="ECO:0000259" key="12">
    <source>
        <dbReference type="Pfam" id="PF12166"/>
    </source>
</evidence>
<feature type="domain" description="Piezo TM1-24" evidence="15">
    <location>
        <begin position="26"/>
        <end position="274"/>
    </location>
</feature>
<feature type="transmembrane region" description="Helical" evidence="11">
    <location>
        <begin position="2088"/>
        <end position="2111"/>
    </location>
</feature>
<feature type="transmembrane region" description="Helical" evidence="11">
    <location>
        <begin position="1917"/>
        <end position="1937"/>
    </location>
</feature>
<evidence type="ECO:0000256" key="10">
    <source>
        <dbReference type="SAM" id="MobiDB-lite"/>
    </source>
</evidence>
<feature type="transmembrane region" description="Helical" evidence="11">
    <location>
        <begin position="658"/>
        <end position="678"/>
    </location>
</feature>
<feature type="transmembrane region" description="Helical" evidence="11">
    <location>
        <begin position="1239"/>
        <end position="1260"/>
    </location>
</feature>
<accession>A0A9P0DS56</accession>
<feature type="transmembrane region" description="Helical" evidence="11">
    <location>
        <begin position="221"/>
        <end position="242"/>
    </location>
</feature>
<dbReference type="InterPro" id="IPR056770">
    <property type="entry name" value="Piezo_THU9_anchor"/>
</dbReference>
<name>A0A9P0DS56_PHACE</name>
<evidence type="ECO:0000256" key="2">
    <source>
        <dbReference type="ARBA" id="ARBA00007821"/>
    </source>
</evidence>
<evidence type="ECO:0000256" key="5">
    <source>
        <dbReference type="ARBA" id="ARBA00022692"/>
    </source>
</evidence>
<proteinExistence type="inferred from homology"/>
<feature type="domain" description="Piezo TM1-24" evidence="15">
    <location>
        <begin position="311"/>
        <end position="790"/>
    </location>
</feature>
<dbReference type="EMBL" id="OU896713">
    <property type="protein sequence ID" value="CAH1175750.1"/>
    <property type="molecule type" value="Genomic_DNA"/>
</dbReference>
<evidence type="ECO:0000256" key="6">
    <source>
        <dbReference type="ARBA" id="ARBA00022989"/>
    </source>
</evidence>
<keyword evidence="9" id="KW-0407">Ion channel</keyword>
<sequence>MGNYILSTILFRLLLPAVISVCIIFRPSGLSAIYLLVLCYLPFVPVPTEKTLNGHTGIFFKIFLVISVLTPISQLAFQVFLLLKPPYAHLLKDDPFLEKILRHAGFVRLDGLAAAIAFLWLSPEVVFLAAAIAFYVTAKKLNAPLPITVEESSVMAVDVDTPKQKKTSSQTFLVALGRYCVLTTLCLAAVMRPSVQGGLYFLVFLSAATWWACYRPLRKCFAIVLCCLVPIVFIHIWTLYAYQLPWSQEFLPKRSPYARYFGLTQLVKIRDNDTTVDLFDNGDSNGTIVDESDHNITDVMTLLSTTLSPLSSTLVSDEREYVFSKTEEWASFVNPIILYILYYILILESKELLKPELAQKQGTFSRLEGSFTGDLSRQMSQRLSKQQLIRSTTTKKKWQSATRKVRINLEPDIRQTEPTENTPLIRGVSPSKKRAGSGKRSGIFQDSTGSATVTGEGEEIPLDEFDEGQALEISLFENVMYGLESILQLIVRSSYIATNIIMMAWSITYLSWITFVLLIWANLIWLVPKQRKNMLHSSPFLVLYAWFLLISAYIFSMNLTNDELPAELEGFNLKEIGFERVGNLPCLPLIVKCLYTVMFWVTLRQYMQERMEARQKSALADMVAPLQVTVGTAAGVEKGQEKTGNKTLERFGRLMKRFLTKCWIWVVATTLFAVAITGQRMTGFRIVYMALFIFFILSFQFSFRVWRKLMFAFLLTVIIYSMIILVLIYTYQFKEFPLYWKEYIHLPIEQQKDMGLEQFETKLLFVRLVTPTFFVIVTVIQLHYIHDDFMALSDPKNTSEIADDDNDAEDLEQSSMQGGAFIDRSQKDDSFSSANYDLYELGNFSSLQFQHLAQSWLKKLYRLKNLTFRFLELHMSKVVLLFAMLMCIHDKCAVYMVIVILISMAFTFGRPVQLFAIYLSSLLVSVLLLARMIYQIKYITPKNWNVNCTVSDNPDMNETTVNIFPWLGFHKAENSEKSLAGLLKWNIIYILVVTLWSVILVRQYNYRMSRGRPTTRAFFMFPTITRDDADKSLTHFSKYMANYGFYKFGVEISLIMTVVVIGARFDAYSVLYGIWLCTLFSLGRKTLSRIWVFYLIFIAVALPFQYFMAVGLPPPLCQEFPWDHPILFMKGLQDWAFLPDIYNPPPVEKLIYDFLLLVIVSRQWVVFRIEKRYEHSNYAGGSNGSIIHHAEEQDFVNPVPDFITYTRSYLDVLKKLVLQSFLWITLAIVFLAGTNRVNIFSIGYLLGAFVFLWHGSDFYLRPIPKILRQWQMLLGFNVTVIFIKCWFQLIGCVFLHNIPISCCWLVQLLGIGCDKKFGVDEDVVDETVPERCMVPEEYMGMAWDGVCFCLLVLQRRIFNSYNFFHIVDDTKATTILASRGAELIEEIRLKAMKEQDDIEHKVLEKIKMKMDRIKANQQKIQDSIYSGRPKYRVKQPITYKEAIRSGDYYMFDELEDEEIDLLPEEKAVEEEDRLRRPDMGEIDENEPRNVRIQELKEDDGQPGTSKDEDFSEFTDVEPNIWRKILSWLIFIWAFVESAMVSMTRFLNRHSSNYRYVLRVLAKEKRTLKEKTHYNIGLRVGPGKIWQPAGSYHSLLRHSVRTSVNPEITRMSLDYGEEMSSYDQPTIFRLLLAVWYIIMSKSDVLCYFVIFLNQIKNANFICLPLPFMVFFWGTLTIPRPSKTFWVTIIAYTEVIVLLKCLFQFDIMPGNQRRTVTEYKTTISETNPFYPPTIIGLHRSNNYYAMWDLFLLLVVFFHRVLLKSMGIWSSTGPTTAALLEDGEYRLKDGEFVPVTASSPPSTSSKKSSKSTRSSRASKSRSSTPVSEEETILIRTRPMQKMRHISIAMKMAMAKYAQHFKIFIQNLLDPTSRTAADVYSLMFLCDFINFFVVLFGYSSFGSQQEGGGVADYLQENRVPALFLFMLIFQFMLIIIDRGIYLRKNILGKIIFQFIQIILLHVWLFILFPVITGNQCNKVLAPQIYYMVKCFYLLFSAFQIRCGYPTRILGNFLCKGYGYLNMFLYKGFMLIPFLFELRTCMDWMWTETSMTLFDWIKMEDIFSHIFLLKCSRHVEDEYPQPRGEKKKGHIKYLMGGAVLVVIIGIIWFPLVFFSLGNTVGEPNPPTDVTLEIRIGPYEPIYKMSAQSNSIDQFTSGEMEMLMTLYNAYKISETFIYNYEAVDVAAVKLSSDSANIWAISPPDRKRMVAEIESPRPLEIRLFYKVSHKTSKPEDSGIISDFVERVIPPSTEMENNTIRQNLLKMLEGGEADPVQFTFLLPKFLKVTNRGTAKPIDELMLAHPKKLSKEFRNITISLLRPNNSLLHEGEWWQIHEECGTPDDKNYEVFLKKIPYEDCKNYIVMYTFNDKVFPSTLDFITGGGIIGLYTTLVFLASRVLRGFFADGCAKIMFEDLPNVDRVLQLCLDIYLVREAYEFCLEEDLFAKLVFLFRSPETLIKWTRPKEEVADDDDPEGDGE</sequence>
<feature type="transmembrane region" description="Helical" evidence="11">
    <location>
        <begin position="1980"/>
        <end position="2000"/>
    </location>
</feature>
<evidence type="ECO:0000313" key="17">
    <source>
        <dbReference type="EMBL" id="CAH1175750.1"/>
    </source>
</evidence>
<comment type="subcellular location">
    <subcellularLocation>
        <location evidence="1">Cell membrane</location>
        <topology evidence="1">Multi-pass membrane protein</topology>
    </subcellularLocation>
</comment>
<dbReference type="InterPro" id="IPR056768">
    <property type="entry name" value="THU_Piezo"/>
</dbReference>
<feature type="transmembrane region" description="Helical" evidence="11">
    <location>
        <begin position="1946"/>
        <end position="1968"/>
    </location>
</feature>
<feature type="transmembrane region" description="Helical" evidence="11">
    <location>
        <begin position="1657"/>
        <end position="1676"/>
    </location>
</feature>
<feature type="transmembrane region" description="Helical" evidence="11">
    <location>
        <begin position="1043"/>
        <end position="1061"/>
    </location>
</feature>
<feature type="domain" description="Piezo transmembrane helical unit" evidence="14">
    <location>
        <begin position="1638"/>
        <end position="1766"/>
    </location>
</feature>
<protein>
    <recommendedName>
        <fullName evidence="19">Piezo-type mechanosensitive ion channel component</fullName>
    </recommendedName>
</protein>
<feature type="region of interest" description="Disordered" evidence="10">
    <location>
        <begin position="418"/>
        <end position="457"/>
    </location>
</feature>
<keyword evidence="4" id="KW-1003">Cell membrane</keyword>
<evidence type="ECO:0000259" key="14">
    <source>
        <dbReference type="Pfam" id="PF23188"/>
    </source>
</evidence>
<evidence type="ECO:0000259" key="13">
    <source>
        <dbReference type="Pfam" id="PF15917"/>
    </source>
</evidence>
<dbReference type="Pfam" id="PF12166">
    <property type="entry name" value="Piezo_cap"/>
    <property type="match status" value="1"/>
</dbReference>
<feature type="transmembrane region" description="Helical" evidence="11">
    <location>
        <begin position="892"/>
        <end position="908"/>
    </location>
</feature>
<feature type="compositionally biased region" description="Basic and acidic residues" evidence="10">
    <location>
        <begin position="1472"/>
        <end position="1499"/>
    </location>
</feature>
<reference evidence="17" key="2">
    <citation type="submission" date="2022-10" db="EMBL/GenBank/DDBJ databases">
        <authorList>
            <consortium name="ENA_rothamsted_submissions"/>
            <consortium name="culmorum"/>
            <person name="King R."/>
        </authorList>
    </citation>
    <scope>NUCLEOTIDE SEQUENCE</scope>
</reference>
<dbReference type="GO" id="GO:0005886">
    <property type="term" value="C:plasma membrane"/>
    <property type="evidence" value="ECO:0007669"/>
    <property type="project" value="UniProtKB-SubCell"/>
</dbReference>
<dbReference type="Pfam" id="PF15917">
    <property type="entry name" value="Piezo_TM25-28"/>
    <property type="match status" value="1"/>
</dbReference>
<feature type="transmembrane region" description="Helical" evidence="11">
    <location>
        <begin position="1067"/>
        <end position="1083"/>
    </location>
</feature>
<keyword evidence="7" id="KW-0406">Ion transport</keyword>
<feature type="region of interest" description="Disordered" evidence="10">
    <location>
        <begin position="1790"/>
        <end position="1827"/>
    </location>
</feature>
<feature type="transmembrane region" description="Helical" evidence="11">
    <location>
        <begin position="1090"/>
        <end position="1112"/>
    </location>
</feature>
<reference evidence="17" key="1">
    <citation type="submission" date="2022-01" db="EMBL/GenBank/DDBJ databases">
        <authorList>
            <person name="King R."/>
        </authorList>
    </citation>
    <scope>NUCLEOTIDE SEQUENCE</scope>
</reference>
<feature type="transmembrane region" description="Helical" evidence="11">
    <location>
        <begin position="112"/>
        <end position="136"/>
    </location>
</feature>
<evidence type="ECO:0008006" key="19">
    <source>
        <dbReference type="Google" id="ProtNLM"/>
    </source>
</evidence>
<gene>
    <name evidence="17" type="ORF">PHAECO_LOCUS11125</name>
</gene>
<keyword evidence="5 11" id="KW-0812">Transmembrane</keyword>
<feature type="transmembrane region" description="Helical" evidence="11">
    <location>
        <begin position="509"/>
        <end position="528"/>
    </location>
</feature>
<feature type="domain" description="Piezo TM25-28" evidence="13">
    <location>
        <begin position="1193"/>
        <end position="1431"/>
    </location>
</feature>
<keyword evidence="3" id="KW-0813">Transport</keyword>
<feature type="transmembrane region" description="Helical" evidence="11">
    <location>
        <begin position="1742"/>
        <end position="1760"/>
    </location>
</feature>
<feature type="transmembrane region" description="Helical" evidence="11">
    <location>
        <begin position="982"/>
        <end position="1001"/>
    </location>
</feature>
<feature type="region of interest" description="Disordered" evidence="10">
    <location>
        <begin position="1465"/>
        <end position="1509"/>
    </location>
</feature>
<feature type="transmembrane region" description="Helical" evidence="11">
    <location>
        <begin position="1524"/>
        <end position="1546"/>
    </location>
</feature>
<dbReference type="GO" id="GO:0008381">
    <property type="term" value="F:mechanosensitive monoatomic ion channel activity"/>
    <property type="evidence" value="ECO:0007669"/>
    <property type="project" value="InterPro"/>
</dbReference>
<feature type="transmembrane region" description="Helical" evidence="11">
    <location>
        <begin position="197"/>
        <end position="214"/>
    </location>
</feature>
<feature type="transmembrane region" description="Helical" evidence="11">
    <location>
        <begin position="684"/>
        <end position="703"/>
    </location>
</feature>
<dbReference type="Pfam" id="PF23188">
    <property type="entry name" value="THU_Piezo1"/>
    <property type="match status" value="1"/>
</dbReference>
<feature type="transmembrane region" description="Helical" evidence="11">
    <location>
        <begin position="172"/>
        <end position="191"/>
    </location>
</feature>
<feature type="transmembrane region" description="Helical" evidence="11">
    <location>
        <begin position="764"/>
        <end position="785"/>
    </location>
</feature>
<evidence type="ECO:0000256" key="8">
    <source>
        <dbReference type="ARBA" id="ARBA00023136"/>
    </source>
</evidence>
<evidence type="ECO:0000256" key="3">
    <source>
        <dbReference type="ARBA" id="ARBA00022448"/>
    </source>
</evidence>
<feature type="transmembrane region" description="Helical" evidence="11">
    <location>
        <begin position="866"/>
        <end position="886"/>
    </location>
</feature>
<dbReference type="Pfam" id="PF24874">
    <property type="entry name" value="Piezo_THU9_anchor"/>
    <property type="match status" value="1"/>
</dbReference>
<evidence type="ECO:0000256" key="9">
    <source>
        <dbReference type="ARBA" id="ARBA00023303"/>
    </source>
</evidence>
<feature type="domain" description="Piezo non-specific cation channel cap" evidence="12">
    <location>
        <begin position="2148"/>
        <end position="2456"/>
    </location>
</feature>
<dbReference type="OrthoDB" id="303066at2759"/>
<feature type="transmembrane region" description="Helical" evidence="11">
    <location>
        <begin position="1272"/>
        <end position="1296"/>
    </location>
</feature>
<feature type="transmembrane region" description="Helical" evidence="11">
    <location>
        <begin position="540"/>
        <end position="561"/>
    </location>
</feature>
<evidence type="ECO:0000259" key="16">
    <source>
        <dbReference type="Pfam" id="PF24874"/>
    </source>
</evidence>
<feature type="transmembrane region" description="Helical" evidence="11">
    <location>
        <begin position="581"/>
        <end position="601"/>
    </location>
</feature>
<keyword evidence="6 11" id="KW-1133">Transmembrane helix</keyword>
<dbReference type="PANTHER" id="PTHR47049:SF2">
    <property type="entry name" value="PIEZO-TYPE MECHANOSENSITIVE ION CHANNEL HOMOLOG"/>
    <property type="match status" value="1"/>
</dbReference>
<evidence type="ECO:0000313" key="18">
    <source>
        <dbReference type="Proteomes" id="UP001153737"/>
    </source>
</evidence>
<dbReference type="InterPro" id="IPR027272">
    <property type="entry name" value="Piezo"/>
</dbReference>
<comment type="similarity">
    <text evidence="2">Belongs to the PIEZO (TC 1.A.75) family.</text>
</comment>
<feature type="transmembrane region" description="Helical" evidence="11">
    <location>
        <begin position="58"/>
        <end position="83"/>
    </location>
</feature>
<dbReference type="InterPro" id="IPR031805">
    <property type="entry name" value="Piezo_TM25-28"/>
</dbReference>
<evidence type="ECO:0000256" key="4">
    <source>
        <dbReference type="ARBA" id="ARBA00022475"/>
    </source>
</evidence>
<dbReference type="PANTHER" id="PTHR47049">
    <property type="entry name" value="PIEZO-TYPE MECHANOSENSITIVE ION CHANNEL HOMOLOG"/>
    <property type="match status" value="1"/>
</dbReference>
<evidence type="ECO:0000259" key="15">
    <source>
        <dbReference type="Pfam" id="PF24871"/>
    </source>
</evidence>
<evidence type="ECO:0000256" key="7">
    <source>
        <dbReference type="ARBA" id="ARBA00023065"/>
    </source>
</evidence>
<feature type="transmembrane region" description="Helical" evidence="11">
    <location>
        <begin position="710"/>
        <end position="731"/>
    </location>
</feature>
<feature type="transmembrane region" description="Helical" evidence="11">
    <location>
        <begin position="915"/>
        <end position="934"/>
    </location>
</feature>
<feature type="transmembrane region" description="Helical" evidence="11">
    <location>
        <begin position="1875"/>
        <end position="1897"/>
    </location>
</feature>